<reference evidence="7" key="1">
    <citation type="submission" date="2012-12" db="EMBL/GenBank/DDBJ databases">
        <title>Identification and characterization of a phenylalanine ammonia-lyase gene family in Isatis indigotica Fort.</title>
        <authorList>
            <person name="Liu Q."/>
            <person name="Chen J."/>
            <person name="Zhou X."/>
            <person name="Di P."/>
            <person name="Xiao Y."/>
            <person name="Xuan H."/>
            <person name="Zhang L."/>
            <person name="Chen W."/>
        </authorList>
    </citation>
    <scope>NUCLEOTIDE SEQUENCE</scope>
    <source>
        <tissue evidence="7">Salivary gland</tissue>
    </source>
</reference>
<dbReference type="GO" id="GO:0005576">
    <property type="term" value="C:extracellular region"/>
    <property type="evidence" value="ECO:0007669"/>
    <property type="project" value="UniProtKB-SubCell"/>
</dbReference>
<comment type="similarity">
    <text evidence="5">Belongs to the salp15 family.</text>
</comment>
<dbReference type="EMBL" id="GADI01007916">
    <property type="protein sequence ID" value="JAA65892.1"/>
    <property type="molecule type" value="mRNA"/>
</dbReference>
<evidence type="ECO:0000313" key="7">
    <source>
        <dbReference type="EMBL" id="JAA65892.1"/>
    </source>
</evidence>
<keyword evidence="2" id="KW-0964">Secreted</keyword>
<feature type="chain" id="PRO_5005516068" evidence="6">
    <location>
        <begin position="22"/>
        <end position="120"/>
    </location>
</feature>
<sequence length="120" mass="13751">MQLALFMVILTVTYLFCEVQSKSSPDIFEKMRYLPPVCKDNLKNQLVQRCEENPYQTQLVEVEVSKCRFKCGEEHNNGKTRGKTGQYFDLNDGTPCGPDMVCIDGQCINRCNMPFVNLRG</sequence>
<dbReference type="Pfam" id="PF12115">
    <property type="entry name" value="Salp15"/>
    <property type="match status" value="1"/>
</dbReference>
<name>A0A0K8R404_IXORI</name>
<evidence type="ECO:0000256" key="1">
    <source>
        <dbReference type="ARBA" id="ARBA00004613"/>
    </source>
</evidence>
<evidence type="ECO:0000256" key="2">
    <source>
        <dbReference type="ARBA" id="ARBA00022525"/>
    </source>
</evidence>
<keyword evidence="4" id="KW-0325">Glycoprotein</keyword>
<accession>A0A0K8R404</accession>
<protein>
    <submittedName>
        <fullName evidence="7">Putative ixostatin</fullName>
    </submittedName>
</protein>
<keyword evidence="3 6" id="KW-0732">Signal</keyword>
<evidence type="ECO:0000256" key="3">
    <source>
        <dbReference type="ARBA" id="ARBA00022729"/>
    </source>
</evidence>
<organism evidence="7">
    <name type="scientific">Ixodes ricinus</name>
    <name type="common">Common tick</name>
    <name type="synonym">Acarus ricinus</name>
    <dbReference type="NCBI Taxonomy" id="34613"/>
    <lineage>
        <taxon>Eukaryota</taxon>
        <taxon>Metazoa</taxon>
        <taxon>Ecdysozoa</taxon>
        <taxon>Arthropoda</taxon>
        <taxon>Chelicerata</taxon>
        <taxon>Arachnida</taxon>
        <taxon>Acari</taxon>
        <taxon>Parasitiformes</taxon>
        <taxon>Ixodida</taxon>
        <taxon>Ixodoidea</taxon>
        <taxon>Ixodidae</taxon>
        <taxon>Ixodinae</taxon>
        <taxon>Ixodes</taxon>
    </lineage>
</organism>
<feature type="signal peptide" evidence="6">
    <location>
        <begin position="1"/>
        <end position="21"/>
    </location>
</feature>
<evidence type="ECO:0000256" key="4">
    <source>
        <dbReference type="ARBA" id="ARBA00023180"/>
    </source>
</evidence>
<dbReference type="InterPro" id="IPR021971">
    <property type="entry name" value="Salp15"/>
</dbReference>
<evidence type="ECO:0000256" key="5">
    <source>
        <dbReference type="ARBA" id="ARBA00034321"/>
    </source>
</evidence>
<dbReference type="AlphaFoldDB" id="A0A0K8R404"/>
<evidence type="ECO:0000256" key="6">
    <source>
        <dbReference type="SAM" id="SignalP"/>
    </source>
</evidence>
<proteinExistence type="evidence at transcript level"/>
<comment type="subcellular location">
    <subcellularLocation>
        <location evidence="1">Secreted</location>
    </subcellularLocation>
</comment>